<name>A0A372ZN31_9ACTN</name>
<evidence type="ECO:0000256" key="8">
    <source>
        <dbReference type="ARBA" id="ARBA00023136"/>
    </source>
</evidence>
<dbReference type="FunFam" id="1.10.3430.10:FF:000007">
    <property type="entry name" value="Ammonium transporter"/>
    <property type="match status" value="1"/>
</dbReference>
<evidence type="ECO:0000256" key="1">
    <source>
        <dbReference type="ARBA" id="ARBA00004651"/>
    </source>
</evidence>
<evidence type="ECO:0000259" key="14">
    <source>
        <dbReference type="Pfam" id="PF00909"/>
    </source>
</evidence>
<dbReference type="SUPFAM" id="SSF111352">
    <property type="entry name" value="Ammonium transporter"/>
    <property type="match status" value="1"/>
</dbReference>
<feature type="region of interest" description="Disordered" evidence="13">
    <location>
        <begin position="414"/>
        <end position="443"/>
    </location>
</feature>
<comment type="subcellular location">
    <subcellularLocation>
        <location evidence="1 12">Cell membrane</location>
        <topology evidence="1 12">Multi-pass membrane protein</topology>
    </subcellularLocation>
</comment>
<gene>
    <name evidence="15" type="ORF">DR950_05090</name>
</gene>
<dbReference type="Proteomes" id="UP000263377">
    <property type="component" value="Unassembled WGS sequence"/>
</dbReference>
<evidence type="ECO:0000313" key="15">
    <source>
        <dbReference type="EMBL" id="RGD57253.1"/>
    </source>
</evidence>
<dbReference type="PANTHER" id="PTHR43029">
    <property type="entry name" value="AMMONIUM TRANSPORTER MEP2"/>
    <property type="match status" value="1"/>
</dbReference>
<feature type="transmembrane region" description="Helical" evidence="12">
    <location>
        <begin position="262"/>
        <end position="282"/>
    </location>
</feature>
<comment type="caution">
    <text evidence="15">The sequence shown here is derived from an EMBL/GenBank/DDBJ whole genome shotgun (WGS) entry which is preliminary data.</text>
</comment>
<feature type="transmembrane region" description="Helical" evidence="12">
    <location>
        <begin position="363"/>
        <end position="381"/>
    </location>
</feature>
<evidence type="ECO:0000256" key="12">
    <source>
        <dbReference type="RuleBase" id="RU362002"/>
    </source>
</evidence>
<dbReference type="GO" id="GO:0008519">
    <property type="term" value="F:ammonium channel activity"/>
    <property type="evidence" value="ECO:0007669"/>
    <property type="project" value="InterPro"/>
</dbReference>
<keyword evidence="16" id="KW-1185">Reference proteome</keyword>
<dbReference type="Gene3D" id="1.10.3430.10">
    <property type="entry name" value="Ammonium transporter AmtB like domains"/>
    <property type="match status" value="1"/>
</dbReference>
<feature type="transmembrane region" description="Helical" evidence="12">
    <location>
        <begin position="320"/>
        <end position="343"/>
    </location>
</feature>
<proteinExistence type="inferred from homology"/>
<keyword evidence="7 12" id="KW-1133">Transmembrane helix</keyword>
<dbReference type="InterPro" id="IPR024041">
    <property type="entry name" value="NH4_transpt_AmtB-like_dom"/>
</dbReference>
<keyword evidence="5" id="KW-1003">Cell membrane</keyword>
<feature type="domain" description="Ammonium transporter AmtB-like" evidence="14">
    <location>
        <begin position="11"/>
        <end position="411"/>
    </location>
</feature>
<dbReference type="EMBL" id="QVIG01000001">
    <property type="protein sequence ID" value="RGD57253.1"/>
    <property type="molecule type" value="Genomic_DNA"/>
</dbReference>
<comment type="similarity">
    <text evidence="2 12">Belongs to the ammonia transporter channel (TC 1.A.11.2) family.</text>
</comment>
<accession>A0A372ZN31</accession>
<organism evidence="15 16">
    <name type="scientific">Kitasatospora xanthocidica</name>
    <dbReference type="NCBI Taxonomy" id="83382"/>
    <lineage>
        <taxon>Bacteria</taxon>
        <taxon>Bacillati</taxon>
        <taxon>Actinomycetota</taxon>
        <taxon>Actinomycetes</taxon>
        <taxon>Kitasatosporales</taxon>
        <taxon>Streptomycetaceae</taxon>
        <taxon>Kitasatospora</taxon>
    </lineage>
</organism>
<evidence type="ECO:0000256" key="11">
    <source>
        <dbReference type="ARBA" id="ARBA00054862"/>
    </source>
</evidence>
<comment type="function">
    <text evidence="11">Involved in the uptake of ammonium/ammonia (NH(4)(+)/NH(3)).</text>
</comment>
<evidence type="ECO:0000256" key="3">
    <source>
        <dbReference type="ARBA" id="ARBA00011233"/>
    </source>
</evidence>
<feature type="transmembrane region" description="Helical" evidence="12">
    <location>
        <begin position="128"/>
        <end position="149"/>
    </location>
</feature>
<feature type="transmembrane region" description="Helical" evidence="12">
    <location>
        <begin position="12"/>
        <end position="31"/>
    </location>
</feature>
<feature type="transmembrane region" description="Helical" evidence="12">
    <location>
        <begin position="43"/>
        <end position="63"/>
    </location>
</feature>
<evidence type="ECO:0000256" key="13">
    <source>
        <dbReference type="SAM" id="MobiDB-lite"/>
    </source>
</evidence>
<evidence type="ECO:0000256" key="10">
    <source>
        <dbReference type="ARBA" id="ARBA00050025"/>
    </source>
</evidence>
<dbReference type="PANTHER" id="PTHR43029:SF10">
    <property type="entry name" value="AMMONIUM TRANSPORTER MEP2"/>
    <property type="match status" value="1"/>
</dbReference>
<protein>
    <recommendedName>
        <fullName evidence="10 12">Ammonium transporter</fullName>
    </recommendedName>
</protein>
<dbReference type="InterPro" id="IPR029020">
    <property type="entry name" value="Ammonium/urea_transptr"/>
</dbReference>
<feature type="transmembrane region" description="Helical" evidence="12">
    <location>
        <begin position="288"/>
        <end position="308"/>
    </location>
</feature>
<dbReference type="GO" id="GO:0005886">
    <property type="term" value="C:plasma membrane"/>
    <property type="evidence" value="ECO:0007669"/>
    <property type="project" value="UniProtKB-SubCell"/>
</dbReference>
<dbReference type="InterPro" id="IPR001905">
    <property type="entry name" value="Ammonium_transpt"/>
</dbReference>
<keyword evidence="4 12" id="KW-0813">Transport</keyword>
<dbReference type="AlphaFoldDB" id="A0A372ZN31"/>
<reference evidence="15 16" key="1">
    <citation type="submission" date="2018-08" db="EMBL/GenBank/DDBJ databases">
        <title>Diversity &amp; Physiological Properties of Lignin-Decomposing Actinobacteria from Soil.</title>
        <authorList>
            <person name="Roh S.G."/>
            <person name="Kim S.B."/>
        </authorList>
    </citation>
    <scope>NUCLEOTIDE SEQUENCE [LARGE SCALE GENOMIC DNA]</scope>
    <source>
        <strain evidence="15 16">MMS17-GH009</strain>
    </source>
</reference>
<evidence type="ECO:0000256" key="6">
    <source>
        <dbReference type="ARBA" id="ARBA00022692"/>
    </source>
</evidence>
<dbReference type="NCBIfam" id="TIGR00836">
    <property type="entry name" value="amt"/>
    <property type="match status" value="1"/>
</dbReference>
<dbReference type="Pfam" id="PF00909">
    <property type="entry name" value="Ammonium_transp"/>
    <property type="match status" value="1"/>
</dbReference>
<sequence length="456" mass="47307">MPAGFSAGDTAFVLISAALVMLMTPGLAFFYGGMVRAKSTLNMLSMCFVVLAIVSVLWVLYGYSLSFGPDAFHGLIGNLDHLGMRGIGRDELHGSIPVTVFAVFQLMFAVITPALVSGAIADRARFTAWTLFVTVWATVVYFPVAHWVFSTDNGHGGWLVDRVGVIDFAGGTAVHVNAGVAGLALCLVLDKRVGFRKHPMRPHSLPLVMLGSGLLWFGWFGFNAGSALAADGVAGAAFLNTQIATAAAMLGWLAYVRARNGAFTSLGAASGAVAGLVAITPACGSVSVLGSIVIGLVAGAVCAAAVSLKYRLGFDDSLDVVGVHAVGGAIGSLLIGLLATGHVGESARGLFYGGGFGQLGKQAVGVVVVACYSFVLSWLLGRAIQGTIGFRVAEEVEVVGIDQTEHAETAYDFTASGAPWPEPPASRPRPRPRSRSRGVADGLATAVRKALRRRAP</sequence>
<keyword evidence="8 12" id="KW-0472">Membrane</keyword>
<feature type="transmembrane region" description="Helical" evidence="12">
    <location>
        <begin position="202"/>
        <end position="222"/>
    </location>
</feature>
<comment type="subunit">
    <text evidence="3">Homotrimer.</text>
</comment>
<evidence type="ECO:0000256" key="5">
    <source>
        <dbReference type="ARBA" id="ARBA00022475"/>
    </source>
</evidence>
<dbReference type="RefSeq" id="WP_117486068.1">
    <property type="nucleotide sequence ID" value="NZ_QVIG01000001.1"/>
</dbReference>
<feature type="transmembrane region" description="Helical" evidence="12">
    <location>
        <begin position="169"/>
        <end position="190"/>
    </location>
</feature>
<feature type="transmembrane region" description="Helical" evidence="12">
    <location>
        <begin position="94"/>
        <end position="116"/>
    </location>
</feature>
<keyword evidence="9 12" id="KW-0924">Ammonia transport</keyword>
<evidence type="ECO:0000256" key="4">
    <source>
        <dbReference type="ARBA" id="ARBA00022448"/>
    </source>
</evidence>
<keyword evidence="6 12" id="KW-0812">Transmembrane</keyword>
<evidence type="ECO:0000313" key="16">
    <source>
        <dbReference type="Proteomes" id="UP000263377"/>
    </source>
</evidence>
<evidence type="ECO:0000256" key="2">
    <source>
        <dbReference type="ARBA" id="ARBA00005887"/>
    </source>
</evidence>
<feature type="transmembrane region" description="Helical" evidence="12">
    <location>
        <begin position="234"/>
        <end position="255"/>
    </location>
</feature>
<evidence type="ECO:0000256" key="9">
    <source>
        <dbReference type="ARBA" id="ARBA00023177"/>
    </source>
</evidence>
<evidence type="ECO:0000256" key="7">
    <source>
        <dbReference type="ARBA" id="ARBA00022989"/>
    </source>
</evidence>